<keyword evidence="3 6" id="KW-0812">Transmembrane</keyword>
<dbReference type="Pfam" id="PF13520">
    <property type="entry name" value="AA_permease_2"/>
    <property type="match status" value="1"/>
</dbReference>
<feature type="transmembrane region" description="Helical" evidence="6">
    <location>
        <begin position="428"/>
        <end position="445"/>
    </location>
</feature>
<comment type="subcellular location">
    <subcellularLocation>
        <location evidence="1">Membrane</location>
        <topology evidence="1">Multi-pass membrane protein</topology>
    </subcellularLocation>
</comment>
<dbReference type="GO" id="GO:0022857">
    <property type="term" value="F:transmembrane transporter activity"/>
    <property type="evidence" value="ECO:0007669"/>
    <property type="project" value="InterPro"/>
</dbReference>
<reference evidence="7 8" key="1">
    <citation type="submission" date="2016-07" db="EMBL/GenBank/DDBJ databases">
        <title>Pervasive Adenine N6-methylation of Active Genes in Fungi.</title>
        <authorList>
            <consortium name="DOE Joint Genome Institute"/>
            <person name="Mondo S.J."/>
            <person name="Dannebaum R.O."/>
            <person name="Kuo R.C."/>
            <person name="Labutti K."/>
            <person name="Haridas S."/>
            <person name="Kuo A."/>
            <person name="Salamov A."/>
            <person name="Ahrendt S.R."/>
            <person name="Lipzen A."/>
            <person name="Sullivan W."/>
            <person name="Andreopoulos W.B."/>
            <person name="Clum A."/>
            <person name="Lindquist E."/>
            <person name="Daum C."/>
            <person name="Ramamoorthy G.K."/>
            <person name="Gryganskyi A."/>
            <person name="Culley D."/>
            <person name="Magnuson J.K."/>
            <person name="James T.Y."/>
            <person name="O'Malley M.A."/>
            <person name="Stajich J.E."/>
            <person name="Spatafora J.W."/>
            <person name="Visel A."/>
            <person name="Grigoriev I.V."/>
        </authorList>
    </citation>
    <scope>NUCLEOTIDE SEQUENCE [LARGE SCALE GENOMIC DNA]</scope>
    <source>
        <strain evidence="7 8">NRRL 1336</strain>
    </source>
</reference>
<comment type="caution">
    <text evidence="7">The sequence shown here is derived from an EMBL/GenBank/DDBJ whole genome shotgun (WGS) entry which is preliminary data.</text>
</comment>
<keyword evidence="4 6" id="KW-1133">Transmembrane helix</keyword>
<dbReference type="InterPro" id="IPR002293">
    <property type="entry name" value="AA/rel_permease1"/>
</dbReference>
<dbReference type="PIRSF" id="PIRSF006060">
    <property type="entry name" value="AA_transporter"/>
    <property type="match status" value="1"/>
</dbReference>
<evidence type="ECO:0000256" key="6">
    <source>
        <dbReference type="SAM" id="Phobius"/>
    </source>
</evidence>
<feature type="transmembrane region" description="Helical" evidence="6">
    <location>
        <begin position="147"/>
        <end position="167"/>
    </location>
</feature>
<dbReference type="PANTHER" id="PTHR45649">
    <property type="entry name" value="AMINO-ACID PERMEASE BAT1"/>
    <property type="match status" value="1"/>
</dbReference>
<evidence type="ECO:0000256" key="3">
    <source>
        <dbReference type="ARBA" id="ARBA00022692"/>
    </source>
</evidence>
<dbReference type="Gene3D" id="1.20.1740.10">
    <property type="entry name" value="Amino acid/polyamine transporter I"/>
    <property type="match status" value="1"/>
</dbReference>
<dbReference type="Proteomes" id="UP000193560">
    <property type="component" value="Unassembled WGS sequence"/>
</dbReference>
<feature type="transmembrane region" description="Helical" evidence="6">
    <location>
        <begin position="258"/>
        <end position="278"/>
    </location>
</feature>
<feature type="transmembrane region" description="Helical" evidence="6">
    <location>
        <begin position="386"/>
        <end position="408"/>
    </location>
</feature>
<keyword evidence="5 6" id="KW-0472">Membrane</keyword>
<feature type="transmembrane region" description="Helical" evidence="6">
    <location>
        <begin position="179"/>
        <end position="199"/>
    </location>
</feature>
<feature type="transmembrane region" description="Helical" evidence="6">
    <location>
        <begin position="70"/>
        <end position="91"/>
    </location>
</feature>
<evidence type="ECO:0000256" key="4">
    <source>
        <dbReference type="ARBA" id="ARBA00022989"/>
    </source>
</evidence>
<gene>
    <name evidence="7" type="ORF">BCR42DRAFT_458710</name>
</gene>
<accession>A0A1X2IW95</accession>
<feature type="transmembrane region" description="Helical" evidence="6">
    <location>
        <begin position="457"/>
        <end position="478"/>
    </location>
</feature>
<proteinExistence type="predicted"/>
<evidence type="ECO:0000313" key="7">
    <source>
        <dbReference type="EMBL" id="ORZ23318.1"/>
    </source>
</evidence>
<feature type="transmembrane region" description="Helical" evidence="6">
    <location>
        <begin position="103"/>
        <end position="127"/>
    </location>
</feature>
<dbReference type="EMBL" id="MCGE01000003">
    <property type="protein sequence ID" value="ORZ23318.1"/>
    <property type="molecule type" value="Genomic_DNA"/>
</dbReference>
<protein>
    <submittedName>
        <fullName evidence="7">Amino acid permease-domain-containing protein</fullName>
    </submittedName>
</protein>
<evidence type="ECO:0000256" key="2">
    <source>
        <dbReference type="ARBA" id="ARBA00022448"/>
    </source>
</evidence>
<name>A0A1X2IW95_9FUNG</name>
<dbReference type="OrthoDB" id="10054429at2759"/>
<dbReference type="AlphaFoldDB" id="A0A1X2IW95"/>
<evidence type="ECO:0000313" key="8">
    <source>
        <dbReference type="Proteomes" id="UP000193560"/>
    </source>
</evidence>
<dbReference type="PANTHER" id="PTHR45649:SF26">
    <property type="entry name" value="OS04G0435100 PROTEIN"/>
    <property type="match status" value="1"/>
</dbReference>
<sequence length="523" mass="58113">MDRNLKNDAVIEEESAQAPQQNEGELLQSFGYKQEMSKSISTISNFAIAFGCCSILSGLGWILVSIFTLGVGFSLAEICSAYPLTGGLYIWTSQLAPPKWVPLACFVTGYCNWLGLTVAITSTDLSLAQFLGSVITMQYPDYTITKYWEFGLFLVIAFIHGVINSASVRYNGFFNQTSLYWHLIGTLLLVIVALVLTPNKPSAEWVFTYFENDTGFSNSGYAFLIGLLQCQYTLSGYDSAAQMSDETVDAARNAPKGIIYAIGTAACVGLLFLLSVNFCVQDFQRQIVETNLSLPMTQVFLDGVGNKWTIVFCVIIMLAMFFSGSALTLGSSRMVYAFARDGATPFSNHLSKVNNVTRTPVWAVWANVTFAAIVGILYIINDTAYSAIVSVNTIASSAAYFIPIFLRLTVSRKTFKRGPFHLGPFSDVVGWCSCFWILFTFILFVCPTEYPVTPTNMNYASVIFAFVIMASVTYYFVYARKWFKGPSKSMEPDEFMDEGFAAHKQQEQLDKYQIDQVEHIPPQ</sequence>
<evidence type="ECO:0000256" key="5">
    <source>
        <dbReference type="ARBA" id="ARBA00023136"/>
    </source>
</evidence>
<feature type="transmembrane region" description="Helical" evidence="6">
    <location>
        <begin position="43"/>
        <end position="64"/>
    </location>
</feature>
<keyword evidence="2" id="KW-0813">Transport</keyword>
<feature type="transmembrane region" description="Helical" evidence="6">
    <location>
        <begin position="308"/>
        <end position="330"/>
    </location>
</feature>
<organism evidence="7 8">
    <name type="scientific">Absidia repens</name>
    <dbReference type="NCBI Taxonomy" id="90262"/>
    <lineage>
        <taxon>Eukaryota</taxon>
        <taxon>Fungi</taxon>
        <taxon>Fungi incertae sedis</taxon>
        <taxon>Mucoromycota</taxon>
        <taxon>Mucoromycotina</taxon>
        <taxon>Mucoromycetes</taxon>
        <taxon>Mucorales</taxon>
        <taxon>Cunninghamellaceae</taxon>
        <taxon>Absidia</taxon>
    </lineage>
</organism>
<dbReference type="GO" id="GO:0016020">
    <property type="term" value="C:membrane"/>
    <property type="evidence" value="ECO:0007669"/>
    <property type="project" value="UniProtKB-SubCell"/>
</dbReference>
<dbReference type="STRING" id="90262.A0A1X2IW95"/>
<keyword evidence="8" id="KW-1185">Reference proteome</keyword>
<evidence type="ECO:0000256" key="1">
    <source>
        <dbReference type="ARBA" id="ARBA00004141"/>
    </source>
</evidence>
<feature type="transmembrane region" description="Helical" evidence="6">
    <location>
        <begin position="361"/>
        <end position="380"/>
    </location>
</feature>